<keyword evidence="7" id="KW-1185">Reference proteome</keyword>
<dbReference type="Pfam" id="PF21597">
    <property type="entry name" value="TetR_C_43"/>
    <property type="match status" value="1"/>
</dbReference>
<evidence type="ECO:0000256" key="2">
    <source>
        <dbReference type="ARBA" id="ARBA00023125"/>
    </source>
</evidence>
<dbReference type="GO" id="GO:0000976">
    <property type="term" value="F:transcription cis-regulatory region binding"/>
    <property type="evidence" value="ECO:0007669"/>
    <property type="project" value="TreeGrafter"/>
</dbReference>
<feature type="DNA-binding region" description="H-T-H motif" evidence="4">
    <location>
        <begin position="51"/>
        <end position="70"/>
    </location>
</feature>
<evidence type="ECO:0000313" key="6">
    <source>
        <dbReference type="EMBL" id="RIQ30097.1"/>
    </source>
</evidence>
<dbReference type="InterPro" id="IPR001647">
    <property type="entry name" value="HTH_TetR"/>
</dbReference>
<dbReference type="PROSITE" id="PS50977">
    <property type="entry name" value="HTH_TETR_2"/>
    <property type="match status" value="1"/>
</dbReference>
<dbReference type="SUPFAM" id="SSF46689">
    <property type="entry name" value="Homeodomain-like"/>
    <property type="match status" value="1"/>
</dbReference>
<evidence type="ECO:0000256" key="3">
    <source>
        <dbReference type="ARBA" id="ARBA00023163"/>
    </source>
</evidence>
<gene>
    <name evidence="6" type="ORF">DY240_07690</name>
</gene>
<reference evidence="6 7" key="1">
    <citation type="submission" date="2018-09" db="EMBL/GenBank/DDBJ databases">
        <title>Isolation, diversity and antifungal activity of actinobacteria from wheat.</title>
        <authorList>
            <person name="Han C."/>
        </authorList>
    </citation>
    <scope>NUCLEOTIDE SEQUENCE [LARGE SCALE GENOMIC DNA]</scope>
    <source>
        <strain evidence="6 7">NEAU-YY265</strain>
    </source>
</reference>
<dbReference type="PRINTS" id="PR00455">
    <property type="entry name" value="HTHTETR"/>
</dbReference>
<dbReference type="RefSeq" id="WP_119659360.1">
    <property type="nucleotide sequence ID" value="NZ_QUAL01000063.1"/>
</dbReference>
<dbReference type="InterPro" id="IPR049445">
    <property type="entry name" value="TetR_SbtR-like_C"/>
</dbReference>
<accession>A0A418KTF1</accession>
<comment type="caution">
    <text evidence="6">The sequence shown here is derived from an EMBL/GenBank/DDBJ whole genome shotgun (WGS) entry which is preliminary data.</text>
</comment>
<protein>
    <submittedName>
        <fullName evidence="6">TetR/AcrR family transcriptional regulator</fullName>
    </submittedName>
</protein>
<keyword evidence="3" id="KW-0804">Transcription</keyword>
<evidence type="ECO:0000256" key="4">
    <source>
        <dbReference type="PROSITE-ProRule" id="PRU00335"/>
    </source>
</evidence>
<dbReference type="AlphaFoldDB" id="A0A418KTF1"/>
<dbReference type="InterPro" id="IPR009057">
    <property type="entry name" value="Homeodomain-like_sf"/>
</dbReference>
<keyword evidence="2 4" id="KW-0238">DNA-binding</keyword>
<sequence>MTTADGTAGSGGGGTLDVFARRPKRADARRNYEKLLAAAREAFAEAGVSASLEDIARRAGVGIGTLYRHFPTRQDLFESVYVDEVEALCRAADELAGLPPWDALAGWLRRFVTYTATKRAIAEALNHDSSVFATCRKAINTAGEPLLRRAQDSGAARPEASFDDVLRLVGGVTMYPFADPVQLERVLTMALDGIRVRPAAG</sequence>
<dbReference type="EMBL" id="QUAL01000063">
    <property type="protein sequence ID" value="RIQ30097.1"/>
    <property type="molecule type" value="Genomic_DNA"/>
</dbReference>
<evidence type="ECO:0000313" key="7">
    <source>
        <dbReference type="Proteomes" id="UP000284057"/>
    </source>
</evidence>
<dbReference type="PANTHER" id="PTHR30055:SF234">
    <property type="entry name" value="HTH-TYPE TRANSCRIPTIONAL REGULATOR BETI"/>
    <property type="match status" value="1"/>
</dbReference>
<dbReference type="Gene3D" id="1.10.357.10">
    <property type="entry name" value="Tetracycline Repressor, domain 2"/>
    <property type="match status" value="1"/>
</dbReference>
<dbReference type="OrthoDB" id="3192968at2"/>
<keyword evidence="1" id="KW-0805">Transcription regulation</keyword>
<dbReference type="Pfam" id="PF00440">
    <property type="entry name" value="TetR_N"/>
    <property type="match status" value="1"/>
</dbReference>
<feature type="domain" description="HTH tetR-type" evidence="5">
    <location>
        <begin position="29"/>
        <end position="88"/>
    </location>
</feature>
<dbReference type="InterPro" id="IPR050109">
    <property type="entry name" value="HTH-type_TetR-like_transc_reg"/>
</dbReference>
<name>A0A418KTF1_9ACTN</name>
<dbReference type="PANTHER" id="PTHR30055">
    <property type="entry name" value="HTH-TYPE TRANSCRIPTIONAL REGULATOR RUTR"/>
    <property type="match status" value="1"/>
</dbReference>
<dbReference type="SUPFAM" id="SSF48498">
    <property type="entry name" value="Tetracyclin repressor-like, C-terminal domain"/>
    <property type="match status" value="1"/>
</dbReference>
<organism evidence="6 7">
    <name type="scientific">Jiangella rhizosphaerae</name>
    <dbReference type="NCBI Taxonomy" id="2293569"/>
    <lineage>
        <taxon>Bacteria</taxon>
        <taxon>Bacillati</taxon>
        <taxon>Actinomycetota</taxon>
        <taxon>Actinomycetes</taxon>
        <taxon>Jiangellales</taxon>
        <taxon>Jiangellaceae</taxon>
        <taxon>Jiangella</taxon>
    </lineage>
</organism>
<evidence type="ECO:0000259" key="5">
    <source>
        <dbReference type="PROSITE" id="PS50977"/>
    </source>
</evidence>
<proteinExistence type="predicted"/>
<dbReference type="InterPro" id="IPR036271">
    <property type="entry name" value="Tet_transcr_reg_TetR-rel_C_sf"/>
</dbReference>
<dbReference type="Proteomes" id="UP000284057">
    <property type="component" value="Unassembled WGS sequence"/>
</dbReference>
<dbReference type="GO" id="GO:0003700">
    <property type="term" value="F:DNA-binding transcription factor activity"/>
    <property type="evidence" value="ECO:0007669"/>
    <property type="project" value="TreeGrafter"/>
</dbReference>
<evidence type="ECO:0000256" key="1">
    <source>
        <dbReference type="ARBA" id="ARBA00023015"/>
    </source>
</evidence>